<dbReference type="Proteomes" id="UP000193944">
    <property type="component" value="Unassembled WGS sequence"/>
</dbReference>
<reference evidence="3 4" key="1">
    <citation type="submission" date="2016-08" db="EMBL/GenBank/DDBJ databases">
        <title>A Parts List for Fungal Cellulosomes Revealed by Comparative Genomics.</title>
        <authorList>
            <consortium name="DOE Joint Genome Institute"/>
            <person name="Haitjema C.H."/>
            <person name="Gilmore S.P."/>
            <person name="Henske J.K."/>
            <person name="Solomon K.V."/>
            <person name="De Groot R."/>
            <person name="Kuo A."/>
            <person name="Mondo S.J."/>
            <person name="Salamov A.A."/>
            <person name="Labutti K."/>
            <person name="Zhao Z."/>
            <person name="Chiniquy J."/>
            <person name="Barry K."/>
            <person name="Brewer H.M."/>
            <person name="Purvine S.O."/>
            <person name="Wright A.T."/>
            <person name="Boxma B."/>
            <person name="Van Alen T."/>
            <person name="Hackstein J.H."/>
            <person name="Baker S.E."/>
            <person name="Grigoriev I.V."/>
            <person name="O'Malley M.A."/>
        </authorList>
    </citation>
    <scope>NUCLEOTIDE SEQUENCE [LARGE SCALE GENOMIC DNA]</scope>
    <source>
        <strain evidence="3 4">S4</strain>
    </source>
</reference>
<feature type="compositionally biased region" description="Basic and acidic residues" evidence="1">
    <location>
        <begin position="544"/>
        <end position="555"/>
    </location>
</feature>
<evidence type="ECO:0008006" key="5">
    <source>
        <dbReference type="Google" id="ProtNLM"/>
    </source>
</evidence>
<keyword evidence="4" id="KW-1185">Reference proteome</keyword>
<dbReference type="EMBL" id="MCFG01000573">
    <property type="protein sequence ID" value="ORX63912.1"/>
    <property type="molecule type" value="Genomic_DNA"/>
</dbReference>
<name>A0A1Y1VRI9_9FUNG</name>
<keyword evidence="2" id="KW-0732">Signal</keyword>
<accession>A0A1Y1VRI9</accession>
<proteinExistence type="predicted"/>
<dbReference type="OrthoDB" id="2387105at2759"/>
<evidence type="ECO:0000313" key="4">
    <source>
        <dbReference type="Proteomes" id="UP000193944"/>
    </source>
</evidence>
<organism evidence="3 4">
    <name type="scientific">Anaeromyces robustus</name>
    <dbReference type="NCBI Taxonomy" id="1754192"/>
    <lineage>
        <taxon>Eukaryota</taxon>
        <taxon>Fungi</taxon>
        <taxon>Fungi incertae sedis</taxon>
        <taxon>Chytridiomycota</taxon>
        <taxon>Chytridiomycota incertae sedis</taxon>
        <taxon>Neocallimastigomycetes</taxon>
        <taxon>Neocallimastigales</taxon>
        <taxon>Neocallimastigaceae</taxon>
        <taxon>Anaeromyces</taxon>
    </lineage>
</organism>
<protein>
    <recommendedName>
        <fullName evidence="5">Coth-domain-containing protein</fullName>
    </recommendedName>
</protein>
<reference evidence="3 4" key="2">
    <citation type="submission" date="2016-08" db="EMBL/GenBank/DDBJ databases">
        <title>Pervasive Adenine N6-methylation of Active Genes in Fungi.</title>
        <authorList>
            <consortium name="DOE Joint Genome Institute"/>
            <person name="Mondo S.J."/>
            <person name="Dannebaum R.O."/>
            <person name="Kuo R.C."/>
            <person name="Labutti K."/>
            <person name="Haridas S."/>
            <person name="Kuo A."/>
            <person name="Salamov A."/>
            <person name="Ahrendt S.R."/>
            <person name="Lipzen A."/>
            <person name="Sullivan W."/>
            <person name="Andreopoulos W.B."/>
            <person name="Clum A."/>
            <person name="Lindquist E."/>
            <person name="Daum C."/>
            <person name="Ramamoorthy G.K."/>
            <person name="Gryganskyi A."/>
            <person name="Culley D."/>
            <person name="Magnuson J.K."/>
            <person name="James T.Y."/>
            <person name="O'Malley M.A."/>
            <person name="Stajich J.E."/>
            <person name="Spatafora J.W."/>
            <person name="Visel A."/>
            <person name="Grigoriev I.V."/>
        </authorList>
    </citation>
    <scope>NUCLEOTIDE SEQUENCE [LARGE SCALE GENOMIC DNA]</scope>
    <source>
        <strain evidence="3 4">S4</strain>
    </source>
</reference>
<evidence type="ECO:0000313" key="3">
    <source>
        <dbReference type="EMBL" id="ORX63912.1"/>
    </source>
</evidence>
<evidence type="ECO:0000256" key="2">
    <source>
        <dbReference type="SAM" id="SignalP"/>
    </source>
</evidence>
<gene>
    <name evidence="3" type="ORF">BCR32DRAFT_273292</name>
</gene>
<feature type="chain" id="PRO_5012553404" description="Coth-domain-containing protein" evidence="2">
    <location>
        <begin position="19"/>
        <end position="593"/>
    </location>
</feature>
<dbReference type="AlphaFoldDB" id="A0A1Y1VRI9"/>
<feature type="compositionally biased region" description="Low complexity" evidence="1">
    <location>
        <begin position="562"/>
        <end position="571"/>
    </location>
</feature>
<evidence type="ECO:0000256" key="1">
    <source>
        <dbReference type="SAM" id="MobiDB-lite"/>
    </source>
</evidence>
<comment type="caution">
    <text evidence="3">The sequence shown here is derived from an EMBL/GenBank/DDBJ whole genome shotgun (WGS) entry which is preliminary data.</text>
</comment>
<dbReference type="Pfam" id="PF08757">
    <property type="entry name" value="CotH"/>
    <property type="match status" value="1"/>
</dbReference>
<feature type="signal peptide" evidence="2">
    <location>
        <begin position="1"/>
        <end position="18"/>
    </location>
</feature>
<feature type="region of interest" description="Disordered" evidence="1">
    <location>
        <begin position="542"/>
        <end position="571"/>
    </location>
</feature>
<dbReference type="STRING" id="1754192.A0A1Y1VRI9"/>
<sequence>MNCKSKLAILALVAKVFAAEFAVVSFEGACQLSLGGNTVQMTADPACPNLYKATADAQDGATYKYVCGGKEDVERTLKGGKTHNELFGRALTVSDMFEFGYPTSDVSEPWTRSIGRTELFDPTYVPTVIIDAGKDFFVKGSGSTTANKMTFILKDSVHTFDKVSISAKNNEQDKFQMKFDLPGTGIYNRTGFKFRPSSEDPVFIRQILYGDILHAIGNPTHESVAARVYLKDGTKVALYVLQEDVTTESFVKSAFLGNPDGSLKSNEPQTVHDCSTGADFTAKDRALYGFTNTETSTKLYELMAKIDATNPTDQAAVKDLNDNWFDMNIFLKAAALEYLAGHWDSYWFLTTNFAVYAPPNEKYFFIDQDFDQTWSVGMKESLDPQNFPTKPYTEYVNAAWKTINSDQGSDESGHRYLIEKFLGCDGAPTCPTKDLFESHLKSIVQHIFNPVAIQAKVDSYRTRLDEEMKWDLESPNMHTGSYSTRPEKAEEYYHFTYDDWVSGFNAGPNSLYGIINWTETIANTVCNQYQIQYDKTPLTPETAAKAKVEPAKPGEQENVLKTNNTQSSSGSITSSANVALAVIATLLSIVLYL</sequence>
<dbReference type="InterPro" id="IPR014867">
    <property type="entry name" value="Spore_coat_CotH_CotH2/3/7"/>
</dbReference>